<keyword evidence="3 5" id="KW-0324">Glycolysis</keyword>
<dbReference type="GO" id="GO:0006096">
    <property type="term" value="P:glycolytic process"/>
    <property type="evidence" value="ECO:0007669"/>
    <property type="project" value="UniProtKB-UniRule"/>
</dbReference>
<reference evidence="10 11" key="1">
    <citation type="submission" date="2016-10" db="EMBL/GenBank/DDBJ databases">
        <authorList>
            <person name="de Groot N.N."/>
        </authorList>
    </citation>
    <scope>NUCLEOTIDE SEQUENCE [LARGE SCALE GENOMIC DNA]</scope>
    <source>
        <strain evidence="10 11">Nm22</strain>
    </source>
</reference>
<dbReference type="InterPro" id="IPR029033">
    <property type="entry name" value="His_PPase_superfam"/>
</dbReference>
<dbReference type="Gene3D" id="3.40.50.1240">
    <property type="entry name" value="Phosphoglycerate mutase-like"/>
    <property type="match status" value="1"/>
</dbReference>
<comment type="caution">
    <text evidence="5">Lacks conserved residue(s) required for the propagation of feature annotation.</text>
</comment>
<dbReference type="CDD" id="cd07067">
    <property type="entry name" value="HP_PGM_like"/>
    <property type="match status" value="1"/>
</dbReference>
<sequence length="245" mass="27719">MMAKFGSEANTGADKTRLVLLRHGQSIWNRDKMFTGWSDVALSPEGKREAKRAGLLLQQAGFALDCCFSSTLQRASETARIVLSAMALELPVQKCWRLNERHYGALEGLGRLAAVRQFGLWPVLRTQIRFDGEPPRLDMNDARFPGNQSGYAGIDVKELPLGESLRLAAQRLQPCWQRIIKPELERGRNVLIVSHKNLLRTLMGQLDQLTPGQVMKLKLPTGRPLVYELDQTLKPVRYFYMDEIS</sequence>
<evidence type="ECO:0000256" key="8">
    <source>
        <dbReference type="PIRSR" id="PIRSR613078-3"/>
    </source>
</evidence>
<dbReference type="PIRSF" id="PIRSF000709">
    <property type="entry name" value="6PFK_2-Ptase"/>
    <property type="match status" value="1"/>
</dbReference>
<evidence type="ECO:0000256" key="3">
    <source>
        <dbReference type="ARBA" id="ARBA00023152"/>
    </source>
</evidence>
<evidence type="ECO:0000256" key="6">
    <source>
        <dbReference type="PIRSR" id="PIRSR613078-1"/>
    </source>
</evidence>
<dbReference type="NCBIfam" id="TIGR01258">
    <property type="entry name" value="pgm_1"/>
    <property type="match status" value="1"/>
</dbReference>
<organism evidence="10 11">
    <name type="scientific">Nitrosomonas marina</name>
    <dbReference type="NCBI Taxonomy" id="917"/>
    <lineage>
        <taxon>Bacteria</taxon>
        <taxon>Pseudomonadati</taxon>
        <taxon>Pseudomonadota</taxon>
        <taxon>Betaproteobacteria</taxon>
        <taxon>Nitrosomonadales</taxon>
        <taxon>Nitrosomonadaceae</taxon>
        <taxon>Nitrosomonas</taxon>
    </lineage>
</organism>
<gene>
    <name evidence="5" type="primary">gpmA</name>
    <name evidence="10" type="ORF">SAMN05216325_10398</name>
</gene>
<comment type="subunit">
    <text evidence="5">Homodimer.</text>
</comment>
<dbReference type="InterPro" id="IPR001345">
    <property type="entry name" value="PG/BPGM_mutase_AS"/>
</dbReference>
<evidence type="ECO:0000256" key="4">
    <source>
        <dbReference type="ARBA" id="ARBA00023235"/>
    </source>
</evidence>
<dbReference type="GO" id="GO:0006094">
    <property type="term" value="P:gluconeogenesis"/>
    <property type="evidence" value="ECO:0007669"/>
    <property type="project" value="UniProtKB-UniRule"/>
</dbReference>
<dbReference type="OrthoDB" id="9781415at2"/>
<dbReference type="EC" id="5.4.2.11" evidence="5 9"/>
<dbReference type="InterPro" id="IPR013078">
    <property type="entry name" value="His_Pase_superF_clade-1"/>
</dbReference>
<protein>
    <recommendedName>
        <fullName evidence="5 9">2,3-bisphosphoglycerate-dependent phosphoglycerate mutase</fullName>
        <shortName evidence="5">BPG-dependent PGAM</shortName>
        <shortName evidence="5">PGAM</shortName>
        <shortName evidence="5">Phosphoglyceromutase</shortName>
        <shortName evidence="5">dPGM</shortName>
        <ecNumber evidence="5 9">5.4.2.11</ecNumber>
    </recommendedName>
</protein>
<proteinExistence type="inferred from homology"/>
<evidence type="ECO:0000256" key="9">
    <source>
        <dbReference type="RuleBase" id="RU004512"/>
    </source>
</evidence>
<dbReference type="STRING" id="917.SAMN05216326_104109"/>
<dbReference type="RefSeq" id="WP_090627871.1">
    <property type="nucleotide sequence ID" value="NZ_FOCP01000003.1"/>
</dbReference>
<evidence type="ECO:0000313" key="10">
    <source>
        <dbReference type="EMBL" id="SEM86088.1"/>
    </source>
</evidence>
<comment type="catalytic activity">
    <reaction evidence="5 9">
        <text>(2R)-2-phosphoglycerate = (2R)-3-phosphoglycerate</text>
        <dbReference type="Rhea" id="RHEA:15901"/>
        <dbReference type="ChEBI" id="CHEBI:58272"/>
        <dbReference type="ChEBI" id="CHEBI:58289"/>
        <dbReference type="EC" id="5.4.2.11"/>
    </reaction>
</comment>
<feature type="site" description="Transition state stabilizer" evidence="5 8">
    <location>
        <position position="195"/>
    </location>
</feature>
<comment type="similarity">
    <text evidence="1 5">Belongs to the phosphoglycerate mutase family. BPG-dependent PGAM subfamily.</text>
</comment>
<dbReference type="PANTHER" id="PTHR11931">
    <property type="entry name" value="PHOSPHOGLYCERATE MUTASE"/>
    <property type="match status" value="1"/>
</dbReference>
<comment type="function">
    <text evidence="5 9">Catalyzes the interconversion of 2-phosphoglycerate and 3-phosphoglycerate.</text>
</comment>
<dbReference type="InterPro" id="IPR005952">
    <property type="entry name" value="Phosphogly_mut1"/>
</dbReference>
<dbReference type="SUPFAM" id="SSF53254">
    <property type="entry name" value="Phosphoglycerate mutase-like"/>
    <property type="match status" value="1"/>
</dbReference>
<dbReference type="EMBL" id="FOCP01000003">
    <property type="protein sequence ID" value="SEM86088.1"/>
    <property type="molecule type" value="Genomic_DNA"/>
</dbReference>
<dbReference type="SMART" id="SM00855">
    <property type="entry name" value="PGAM"/>
    <property type="match status" value="1"/>
</dbReference>
<feature type="binding site" evidence="5 7">
    <location>
        <begin position="35"/>
        <end position="36"/>
    </location>
    <ligand>
        <name>substrate</name>
    </ligand>
</feature>
<evidence type="ECO:0000256" key="7">
    <source>
        <dbReference type="PIRSR" id="PIRSR613078-2"/>
    </source>
</evidence>
<name>A0A1H8BVP7_9PROT</name>
<comment type="pathway">
    <text evidence="5 9">Carbohydrate degradation; glycolysis; pyruvate from D-glyceraldehyde 3-phosphate: step 3/5.</text>
</comment>
<evidence type="ECO:0000256" key="1">
    <source>
        <dbReference type="ARBA" id="ARBA00006717"/>
    </source>
</evidence>
<dbReference type="Pfam" id="PF00300">
    <property type="entry name" value="His_Phos_1"/>
    <property type="match status" value="1"/>
</dbReference>
<dbReference type="PROSITE" id="PS00175">
    <property type="entry name" value="PG_MUTASE"/>
    <property type="match status" value="1"/>
</dbReference>
<accession>A0A1H8BVP7</accession>
<feature type="active site" description="Proton donor/acceptor" evidence="5 6">
    <location>
        <position position="100"/>
    </location>
</feature>
<evidence type="ECO:0000256" key="2">
    <source>
        <dbReference type="ARBA" id="ARBA00022432"/>
    </source>
</evidence>
<feature type="active site" description="Tele-phosphohistidine intermediate" evidence="5 6">
    <location>
        <position position="23"/>
    </location>
</feature>
<evidence type="ECO:0000256" key="5">
    <source>
        <dbReference type="HAMAP-Rule" id="MF_01039"/>
    </source>
</evidence>
<dbReference type="HAMAP" id="MF_01039">
    <property type="entry name" value="PGAM_GpmA"/>
    <property type="match status" value="1"/>
</dbReference>
<dbReference type="GO" id="GO:0004619">
    <property type="term" value="F:phosphoglycerate mutase activity"/>
    <property type="evidence" value="ECO:0007669"/>
    <property type="project" value="UniProtKB-UniRule"/>
</dbReference>
<dbReference type="Proteomes" id="UP000199459">
    <property type="component" value="Unassembled WGS sequence"/>
</dbReference>
<feature type="binding site" evidence="5 7">
    <location>
        <begin position="22"/>
        <end position="29"/>
    </location>
    <ligand>
        <name>substrate</name>
    </ligand>
</feature>
<keyword evidence="2 5" id="KW-0312">Gluconeogenesis</keyword>
<dbReference type="UniPathway" id="UPA00109">
    <property type="reaction ID" value="UER00186"/>
</dbReference>
<feature type="binding site" evidence="5 7">
    <location>
        <begin position="100"/>
        <end position="103"/>
    </location>
    <ligand>
        <name>substrate</name>
    </ligand>
</feature>
<dbReference type="AlphaFoldDB" id="A0A1H8BVP7"/>
<evidence type="ECO:0000313" key="11">
    <source>
        <dbReference type="Proteomes" id="UP000199459"/>
    </source>
</evidence>
<keyword evidence="4 5" id="KW-0413">Isomerase</keyword>
<feature type="binding site" evidence="5 7">
    <location>
        <position position="74"/>
    </location>
    <ligand>
        <name>substrate</name>
    </ligand>
</feature>